<evidence type="ECO:0000313" key="6">
    <source>
        <dbReference type="Proteomes" id="UP001469553"/>
    </source>
</evidence>
<reference evidence="5 6" key="1">
    <citation type="submission" date="2021-06" db="EMBL/GenBank/DDBJ databases">
        <authorList>
            <person name="Palmer J.M."/>
        </authorList>
    </citation>
    <scope>NUCLEOTIDE SEQUENCE [LARGE SCALE GENOMIC DNA]</scope>
    <source>
        <strain evidence="5 6">AS_MEX2019</strain>
        <tissue evidence="5">Muscle</tissue>
    </source>
</reference>
<dbReference type="InterPro" id="IPR036179">
    <property type="entry name" value="Ig-like_dom_sf"/>
</dbReference>
<evidence type="ECO:0000256" key="3">
    <source>
        <dbReference type="SAM" id="MobiDB-lite"/>
    </source>
</evidence>
<dbReference type="Proteomes" id="UP001469553">
    <property type="component" value="Unassembled WGS sequence"/>
</dbReference>
<feature type="domain" description="Ig-like" evidence="4">
    <location>
        <begin position="198"/>
        <end position="264"/>
    </location>
</feature>
<dbReference type="PROSITE" id="PS50835">
    <property type="entry name" value="IG_LIKE"/>
    <property type="match status" value="3"/>
</dbReference>
<sequence length="330" mass="37036">MENSFFKQDLLVFVFASTPDKPKASLTAEITILPAGGSIALSCSVFRSAGWKFDWFRQQSEHHTAELIRNNEPDGVLRVSERGVYSCRGGRGDPVFYTEDSGKVTIWETVPIKPTVILQPNWSQVFRGETVTLRCEIQGDGGTQWTYEWRPAWLNYYPTSSEYRITRAESGRYSCRRTRNYLLTQWSDNLYLTVSDKPRASLRPERTILPAGGSVAMSCSVDRSTDWKFYWFRQESVSSTAQLIRHNETGGVLFISEEGVYSCRGGRGDPVFYTETSNKVFIQQTAEGGQANPPQPTLPEGHSGEKKSSTSLKELGSRAQAVCQGECDSI</sequence>
<dbReference type="InterPro" id="IPR013783">
    <property type="entry name" value="Ig-like_fold"/>
</dbReference>
<dbReference type="SUPFAM" id="SSF48726">
    <property type="entry name" value="Immunoglobulin"/>
    <property type="match status" value="3"/>
</dbReference>
<organism evidence="5 6">
    <name type="scientific">Ameca splendens</name>
    <dbReference type="NCBI Taxonomy" id="208324"/>
    <lineage>
        <taxon>Eukaryota</taxon>
        <taxon>Metazoa</taxon>
        <taxon>Chordata</taxon>
        <taxon>Craniata</taxon>
        <taxon>Vertebrata</taxon>
        <taxon>Euteleostomi</taxon>
        <taxon>Actinopterygii</taxon>
        <taxon>Neopterygii</taxon>
        <taxon>Teleostei</taxon>
        <taxon>Neoteleostei</taxon>
        <taxon>Acanthomorphata</taxon>
        <taxon>Ovalentaria</taxon>
        <taxon>Atherinomorphae</taxon>
        <taxon>Cyprinodontiformes</taxon>
        <taxon>Goodeidae</taxon>
        <taxon>Ameca</taxon>
    </lineage>
</organism>
<accession>A0ABV0Y6H5</accession>
<comment type="caution">
    <text evidence="5">The sequence shown here is derived from an EMBL/GenBank/DDBJ whole genome shotgun (WGS) entry which is preliminary data.</text>
</comment>
<feature type="region of interest" description="Disordered" evidence="3">
    <location>
        <begin position="287"/>
        <end position="330"/>
    </location>
</feature>
<evidence type="ECO:0000256" key="1">
    <source>
        <dbReference type="ARBA" id="ARBA00022729"/>
    </source>
</evidence>
<feature type="domain" description="Ig-like" evidence="4">
    <location>
        <begin position="22"/>
        <end position="88"/>
    </location>
</feature>
<dbReference type="InterPro" id="IPR050488">
    <property type="entry name" value="Ig_Fc_receptor"/>
</dbReference>
<dbReference type="InterPro" id="IPR007110">
    <property type="entry name" value="Ig-like_dom"/>
</dbReference>
<dbReference type="InterPro" id="IPR003599">
    <property type="entry name" value="Ig_sub"/>
</dbReference>
<feature type="domain" description="Ig-like" evidence="4">
    <location>
        <begin position="114"/>
        <end position="195"/>
    </location>
</feature>
<dbReference type="Gene3D" id="2.60.40.10">
    <property type="entry name" value="Immunoglobulins"/>
    <property type="match status" value="3"/>
</dbReference>
<dbReference type="PANTHER" id="PTHR11481">
    <property type="entry name" value="IMMUNOGLOBULIN FC RECEPTOR"/>
    <property type="match status" value="1"/>
</dbReference>
<keyword evidence="1" id="KW-0732">Signal</keyword>
<evidence type="ECO:0000259" key="4">
    <source>
        <dbReference type="PROSITE" id="PS50835"/>
    </source>
</evidence>
<evidence type="ECO:0000256" key="2">
    <source>
        <dbReference type="ARBA" id="ARBA00023157"/>
    </source>
</evidence>
<keyword evidence="2" id="KW-1015">Disulfide bond</keyword>
<gene>
    <name evidence="5" type="ORF">AMECASPLE_031069</name>
</gene>
<proteinExistence type="predicted"/>
<protein>
    <recommendedName>
        <fullName evidence="4">Ig-like domain-containing protein</fullName>
    </recommendedName>
</protein>
<name>A0ABV0Y6H5_9TELE</name>
<dbReference type="EMBL" id="JAHRIP010022614">
    <property type="protein sequence ID" value="MEQ2289249.1"/>
    <property type="molecule type" value="Genomic_DNA"/>
</dbReference>
<evidence type="ECO:0000313" key="5">
    <source>
        <dbReference type="EMBL" id="MEQ2289249.1"/>
    </source>
</evidence>
<dbReference type="SMART" id="SM00409">
    <property type="entry name" value="IG"/>
    <property type="match status" value="3"/>
</dbReference>
<dbReference type="PANTHER" id="PTHR11481:SF64">
    <property type="entry name" value="FC RECEPTOR-LIKE PROTEIN 4"/>
    <property type="match status" value="1"/>
</dbReference>
<keyword evidence="6" id="KW-1185">Reference proteome</keyword>